<keyword evidence="3" id="KW-0285">Flavoprotein</keyword>
<accession>A0A1M5W3K0</accession>
<dbReference type="PROSITE" id="PS00073">
    <property type="entry name" value="ACYL_COA_DH_2"/>
    <property type="match status" value="1"/>
</dbReference>
<dbReference type="PIRSF" id="PIRSF016578">
    <property type="entry name" value="HsaA"/>
    <property type="match status" value="1"/>
</dbReference>
<feature type="domain" description="Acyl-CoA dehydrogenase/oxidase C-terminal" evidence="5">
    <location>
        <begin position="231"/>
        <end position="364"/>
    </location>
</feature>
<organism evidence="8 9">
    <name type="scientific">Pollutimonas bauzanensis</name>
    <dbReference type="NCBI Taxonomy" id="658167"/>
    <lineage>
        <taxon>Bacteria</taxon>
        <taxon>Pseudomonadati</taxon>
        <taxon>Pseudomonadota</taxon>
        <taxon>Betaproteobacteria</taxon>
        <taxon>Burkholderiales</taxon>
        <taxon>Alcaligenaceae</taxon>
        <taxon>Pollutimonas</taxon>
    </lineage>
</organism>
<dbReference type="Proteomes" id="UP000184226">
    <property type="component" value="Unassembled WGS sequence"/>
</dbReference>
<feature type="domain" description="Acyl-CoA dehydrogenase/oxidase N-terminal" evidence="7">
    <location>
        <begin position="9"/>
        <end position="115"/>
    </location>
</feature>
<dbReference type="GO" id="GO:0050660">
    <property type="term" value="F:flavin adenine dinucleotide binding"/>
    <property type="evidence" value="ECO:0007669"/>
    <property type="project" value="InterPro"/>
</dbReference>
<proteinExistence type="inferred from homology"/>
<keyword evidence="9" id="KW-1185">Reference proteome</keyword>
<dbReference type="Gene3D" id="2.40.110.10">
    <property type="entry name" value="Butyryl-CoA Dehydrogenase, subunit A, domain 2"/>
    <property type="match status" value="1"/>
</dbReference>
<dbReference type="InterPro" id="IPR013786">
    <property type="entry name" value="AcylCoA_DH/ox_N"/>
</dbReference>
<evidence type="ECO:0000256" key="1">
    <source>
        <dbReference type="ARBA" id="ARBA00001974"/>
    </source>
</evidence>
<evidence type="ECO:0000256" key="2">
    <source>
        <dbReference type="ARBA" id="ARBA00009347"/>
    </source>
</evidence>
<dbReference type="FunFam" id="1.10.540.10:FF:000013">
    <property type="entry name" value="Acyl-CoA dehydrogenase"/>
    <property type="match status" value="1"/>
</dbReference>
<keyword evidence="4" id="KW-0274">FAD</keyword>
<dbReference type="GO" id="GO:0003995">
    <property type="term" value="F:acyl-CoA dehydrogenase activity"/>
    <property type="evidence" value="ECO:0007669"/>
    <property type="project" value="InterPro"/>
</dbReference>
<dbReference type="EMBL" id="FQXE01000005">
    <property type="protein sequence ID" value="SHH82159.1"/>
    <property type="molecule type" value="Genomic_DNA"/>
</dbReference>
<dbReference type="FunFam" id="2.40.110.10:FF:000014">
    <property type="entry name" value="Probable acyl-CoA dehydrogenase"/>
    <property type="match status" value="1"/>
</dbReference>
<dbReference type="SUPFAM" id="SSF47203">
    <property type="entry name" value="Acyl-CoA dehydrogenase C-terminal domain-like"/>
    <property type="match status" value="1"/>
</dbReference>
<dbReference type="Pfam" id="PF02771">
    <property type="entry name" value="Acyl-CoA_dh_N"/>
    <property type="match status" value="1"/>
</dbReference>
<name>A0A1M5W3K0_9BURK</name>
<dbReference type="InterPro" id="IPR009100">
    <property type="entry name" value="AcylCoA_DH/oxidase_NM_dom_sf"/>
</dbReference>
<dbReference type="Pfam" id="PF02770">
    <property type="entry name" value="Acyl-CoA_dh_M"/>
    <property type="match status" value="1"/>
</dbReference>
<dbReference type="InterPro" id="IPR037069">
    <property type="entry name" value="AcylCoA_DH/ox_N_sf"/>
</dbReference>
<reference evidence="8 9" key="1">
    <citation type="submission" date="2016-11" db="EMBL/GenBank/DDBJ databases">
        <authorList>
            <person name="Jaros S."/>
            <person name="Januszkiewicz K."/>
            <person name="Wedrychowicz H."/>
        </authorList>
    </citation>
    <scope>NUCLEOTIDE SEQUENCE [LARGE SCALE GENOMIC DNA]</scope>
    <source>
        <strain evidence="8 9">CGMCC 1.10190</strain>
    </source>
</reference>
<dbReference type="Gene3D" id="1.10.540.10">
    <property type="entry name" value="Acyl-CoA dehydrogenase/oxidase, N-terminal domain"/>
    <property type="match status" value="1"/>
</dbReference>
<sequence>MQQSPQPFQEIRDAIRDLCSQFPPEYFRKIDNERGYPEEFVNTLTEAGWLAALIPDEYGGSGLSLTEASVIMEEINRSGGNSGVCHGQMYNMGTLLRHGSAEQKQRYLPRIASGELRLQSMGVTEPTTGTDTTKIKTTAVKRGDRYVINGQKVWISRIQHSDLMILLARTTPLEEVKKKSEGMSIFIVDLHQAIGKGMEVRPILNMVNHETNELFFDNLEIPAENLIGEEGKGFKYILDGLNAERTLIAAECIGDGHWFIDKVSAYVKERIVFNRPIGQNQGVQFPIARAHINVEAASLMRYEACRLYDAHQPCGAQANMAKLLAADASWEAANACLQFHGGFGFANEYDIERKFRETRLYQVAPISTNLILSYVAEHVLGLPRSF</sequence>
<evidence type="ECO:0000259" key="7">
    <source>
        <dbReference type="Pfam" id="PF02771"/>
    </source>
</evidence>
<dbReference type="InterPro" id="IPR009075">
    <property type="entry name" value="AcylCo_DH/oxidase_C"/>
</dbReference>
<dbReference type="InterPro" id="IPR006091">
    <property type="entry name" value="Acyl-CoA_Oxase/DH_mid-dom"/>
</dbReference>
<evidence type="ECO:0000313" key="9">
    <source>
        <dbReference type="Proteomes" id="UP000184226"/>
    </source>
</evidence>
<dbReference type="PANTHER" id="PTHR43884:SF12">
    <property type="entry name" value="ISOVALERYL-COA DEHYDROGENASE, MITOCHONDRIAL-RELATED"/>
    <property type="match status" value="1"/>
</dbReference>
<dbReference type="STRING" id="658167.SAMN04488135_10579"/>
<dbReference type="FunFam" id="1.20.140.10:FF:000012">
    <property type="entry name" value="Acyl-CoA dehydrogenase fadE12"/>
    <property type="match status" value="1"/>
</dbReference>
<protein>
    <submittedName>
        <fullName evidence="8">Acyl-CoA dehydrogenase</fullName>
    </submittedName>
</protein>
<comment type="similarity">
    <text evidence="2">Belongs to the acyl-CoA dehydrogenase family.</text>
</comment>
<dbReference type="AlphaFoldDB" id="A0A1M5W3K0"/>
<dbReference type="RefSeq" id="WP_073103195.1">
    <property type="nucleotide sequence ID" value="NZ_FQXE01000005.1"/>
</dbReference>
<dbReference type="Pfam" id="PF00441">
    <property type="entry name" value="Acyl-CoA_dh_1"/>
    <property type="match status" value="1"/>
</dbReference>
<evidence type="ECO:0000259" key="6">
    <source>
        <dbReference type="Pfam" id="PF02770"/>
    </source>
</evidence>
<evidence type="ECO:0000313" key="8">
    <source>
        <dbReference type="EMBL" id="SHH82159.1"/>
    </source>
</evidence>
<dbReference type="InterPro" id="IPR006089">
    <property type="entry name" value="Acyl-CoA_DH_CS"/>
</dbReference>
<evidence type="ECO:0000259" key="5">
    <source>
        <dbReference type="Pfam" id="PF00441"/>
    </source>
</evidence>
<dbReference type="SUPFAM" id="SSF56645">
    <property type="entry name" value="Acyl-CoA dehydrogenase NM domain-like"/>
    <property type="match status" value="1"/>
</dbReference>
<dbReference type="Gene3D" id="1.20.140.10">
    <property type="entry name" value="Butyryl-CoA Dehydrogenase, subunit A, domain 3"/>
    <property type="match status" value="1"/>
</dbReference>
<evidence type="ECO:0000256" key="3">
    <source>
        <dbReference type="ARBA" id="ARBA00022630"/>
    </source>
</evidence>
<dbReference type="InterPro" id="IPR036250">
    <property type="entry name" value="AcylCo_DH-like_C"/>
</dbReference>
<dbReference type="InterPro" id="IPR046373">
    <property type="entry name" value="Acyl-CoA_Oxase/DH_mid-dom_sf"/>
</dbReference>
<comment type="cofactor">
    <cofactor evidence="1">
        <name>FAD</name>
        <dbReference type="ChEBI" id="CHEBI:57692"/>
    </cofactor>
</comment>
<gene>
    <name evidence="8" type="ORF">SAMN04488135_10579</name>
</gene>
<feature type="domain" description="Acyl-CoA oxidase/dehydrogenase middle" evidence="6">
    <location>
        <begin position="120"/>
        <end position="218"/>
    </location>
</feature>
<dbReference type="OrthoDB" id="9769473at2"/>
<evidence type="ECO:0000256" key="4">
    <source>
        <dbReference type="ARBA" id="ARBA00022827"/>
    </source>
</evidence>
<dbReference type="PANTHER" id="PTHR43884">
    <property type="entry name" value="ACYL-COA DEHYDROGENASE"/>
    <property type="match status" value="1"/>
</dbReference>